<name>A0A243WH59_9BACT</name>
<proteinExistence type="predicted"/>
<evidence type="ECO:0000313" key="2">
    <source>
        <dbReference type="EMBL" id="OUJ74291.1"/>
    </source>
</evidence>
<comment type="caution">
    <text evidence="2">The sequence shown here is derived from an EMBL/GenBank/DDBJ whole genome shotgun (WGS) entry which is preliminary data.</text>
</comment>
<organism evidence="2 3">
    <name type="scientific">Hymenobacter crusticola</name>
    <dbReference type="NCBI Taxonomy" id="1770526"/>
    <lineage>
        <taxon>Bacteria</taxon>
        <taxon>Pseudomonadati</taxon>
        <taxon>Bacteroidota</taxon>
        <taxon>Cytophagia</taxon>
        <taxon>Cytophagales</taxon>
        <taxon>Hymenobacteraceae</taxon>
        <taxon>Hymenobacter</taxon>
    </lineage>
</organism>
<keyword evidence="3" id="KW-1185">Reference proteome</keyword>
<gene>
    <name evidence="2" type="ORF">BXP70_11270</name>
</gene>
<sequence length="215" mass="24332">MQIMRKSWKVTVIVILSLLTDQATQAQLVGYPQHYNVGAIVLSDGTQLRGTIMLYPATGVVQVEMANDTVYTYPAHVVNCVAVEEEQERIRADKLVSTLRVFRPYHVVSKSTLQSTWAFFEQISDGPIVLLRYQRPSPIFTGSMVRMSSLDNFFLASGTNNVLPLKSPRKDLLAFFKHQAARIEQYVKENDLRYTNARELAFIVNYANSLATLQP</sequence>
<dbReference type="Proteomes" id="UP000194873">
    <property type="component" value="Unassembled WGS sequence"/>
</dbReference>
<keyword evidence="1" id="KW-0732">Signal</keyword>
<accession>A0A243WH59</accession>
<reference evidence="2 3" key="1">
    <citation type="submission" date="2017-01" db="EMBL/GenBank/DDBJ databases">
        <title>A new Hymenobacter.</title>
        <authorList>
            <person name="Liang Y."/>
            <person name="Feng F."/>
        </authorList>
    </citation>
    <scope>NUCLEOTIDE SEQUENCE [LARGE SCALE GENOMIC DNA]</scope>
    <source>
        <strain evidence="2">MIMBbqt21</strain>
    </source>
</reference>
<evidence type="ECO:0008006" key="4">
    <source>
        <dbReference type="Google" id="ProtNLM"/>
    </source>
</evidence>
<dbReference type="EMBL" id="MTSE01000004">
    <property type="protein sequence ID" value="OUJ74291.1"/>
    <property type="molecule type" value="Genomic_DNA"/>
</dbReference>
<feature type="signal peptide" evidence="1">
    <location>
        <begin position="1"/>
        <end position="26"/>
    </location>
</feature>
<protein>
    <recommendedName>
        <fullName evidence="4">DUF4369 domain-containing protein</fullName>
    </recommendedName>
</protein>
<evidence type="ECO:0000313" key="3">
    <source>
        <dbReference type="Proteomes" id="UP000194873"/>
    </source>
</evidence>
<evidence type="ECO:0000256" key="1">
    <source>
        <dbReference type="SAM" id="SignalP"/>
    </source>
</evidence>
<feature type="chain" id="PRO_5012331509" description="DUF4369 domain-containing protein" evidence="1">
    <location>
        <begin position="27"/>
        <end position="215"/>
    </location>
</feature>
<dbReference type="AlphaFoldDB" id="A0A243WH59"/>